<dbReference type="Pfam" id="PF01266">
    <property type="entry name" value="DAO"/>
    <property type="match status" value="1"/>
</dbReference>
<dbReference type="RefSeq" id="WP_274353910.1">
    <property type="nucleotide sequence ID" value="NZ_JAQZSM010000028.1"/>
</dbReference>
<keyword evidence="4" id="KW-1185">Reference proteome</keyword>
<dbReference type="Gene3D" id="3.30.9.10">
    <property type="entry name" value="D-Amino Acid Oxidase, subunit A, domain 2"/>
    <property type="match status" value="1"/>
</dbReference>
<feature type="domain" description="FAD dependent oxidoreductase" evidence="2">
    <location>
        <begin position="4"/>
        <end position="346"/>
    </location>
</feature>
<proteinExistence type="predicted"/>
<evidence type="ECO:0000313" key="3">
    <source>
        <dbReference type="EMBL" id="MDD7973238.1"/>
    </source>
</evidence>
<comment type="caution">
    <text evidence="3">The sequence shown here is derived from an EMBL/GenBank/DDBJ whole genome shotgun (WGS) entry which is preliminary data.</text>
</comment>
<evidence type="ECO:0000259" key="2">
    <source>
        <dbReference type="Pfam" id="PF01266"/>
    </source>
</evidence>
<accession>A0ABT5TDP6</accession>
<dbReference type="PANTHER" id="PTHR13847:SF287">
    <property type="entry name" value="FAD-DEPENDENT OXIDOREDUCTASE DOMAIN-CONTAINING PROTEIN 1"/>
    <property type="match status" value="1"/>
</dbReference>
<dbReference type="InterPro" id="IPR006076">
    <property type="entry name" value="FAD-dep_OxRdtase"/>
</dbReference>
<organism evidence="3 4">
    <name type="scientific">Roseinatronobacter alkalisoli</name>
    <dbReference type="NCBI Taxonomy" id="3028235"/>
    <lineage>
        <taxon>Bacteria</taxon>
        <taxon>Pseudomonadati</taxon>
        <taxon>Pseudomonadota</taxon>
        <taxon>Alphaproteobacteria</taxon>
        <taxon>Rhodobacterales</taxon>
        <taxon>Paracoccaceae</taxon>
        <taxon>Roseinatronobacter</taxon>
    </lineage>
</organism>
<sequence length="381" mass="40419">MQYDFLVVGAGVSGAAVAHELVRHGSVLLLEAEATPGYHATGRSAALFTPHQGTPLVQAINRASAEFFATPPSGFSAQPLLSPRGGLTIAEPGQEHCLSALLALSAPGRDVNEISVEAALALVPLLRPERVGAAVHEPGVADIDVAALHQGFLRSVKRHGGTLACGQRICGLSHNEGLWTARTSDSSFQARIIINAAGAWADHVAALAGARPIGLVPKRRTAIIVDAPPDFDPRPMPAVDFTASDAYFKPDGGRIMASLGDQEAVDAQDIQADEWEIAVLADWLQRETRVTIQKINHSWAGLRSFVVDENPVIGFDDELPNFFWLAGQGGYGIMMAPALGQAAAALALHHDMPIELTSQGLVTADLQKIRPALERHGEVLR</sequence>
<dbReference type="Gene3D" id="3.50.50.60">
    <property type="entry name" value="FAD/NAD(P)-binding domain"/>
    <property type="match status" value="1"/>
</dbReference>
<keyword evidence="1" id="KW-0560">Oxidoreductase</keyword>
<dbReference type="Proteomes" id="UP001431784">
    <property type="component" value="Unassembled WGS sequence"/>
</dbReference>
<dbReference type="EMBL" id="JAQZSM010000028">
    <property type="protein sequence ID" value="MDD7973238.1"/>
    <property type="molecule type" value="Genomic_DNA"/>
</dbReference>
<gene>
    <name evidence="3" type="ORF">PUT78_19325</name>
</gene>
<dbReference type="InterPro" id="IPR036188">
    <property type="entry name" value="FAD/NAD-bd_sf"/>
</dbReference>
<dbReference type="SUPFAM" id="SSF51905">
    <property type="entry name" value="FAD/NAD(P)-binding domain"/>
    <property type="match status" value="1"/>
</dbReference>
<evidence type="ECO:0000313" key="4">
    <source>
        <dbReference type="Proteomes" id="UP001431784"/>
    </source>
</evidence>
<evidence type="ECO:0000256" key="1">
    <source>
        <dbReference type="ARBA" id="ARBA00023002"/>
    </source>
</evidence>
<reference evidence="3" key="1">
    <citation type="submission" date="2023-02" db="EMBL/GenBank/DDBJ databases">
        <title>Description of Roseinatronobacter alkalisoli sp. nov., an alkaliphilic bacerium isolated from soda soil.</title>
        <authorList>
            <person name="Wei W."/>
        </authorList>
    </citation>
    <scope>NUCLEOTIDE SEQUENCE</scope>
    <source>
        <strain evidence="3">HJB301</strain>
    </source>
</reference>
<dbReference type="PANTHER" id="PTHR13847">
    <property type="entry name" value="SARCOSINE DEHYDROGENASE-RELATED"/>
    <property type="match status" value="1"/>
</dbReference>
<name>A0ABT5TDP6_9RHOB</name>
<protein>
    <submittedName>
        <fullName evidence="3">FAD-binding oxidoreductase</fullName>
    </submittedName>
</protein>